<dbReference type="Gene3D" id="3.90.700.10">
    <property type="entry name" value="Succinate dehydrogenase/fumarate reductase flavoprotein, catalytic domain"/>
    <property type="match status" value="1"/>
</dbReference>
<dbReference type="InterPro" id="IPR036188">
    <property type="entry name" value="FAD/NAD-bd_sf"/>
</dbReference>
<dbReference type="InterPro" id="IPR050315">
    <property type="entry name" value="FAD-oxidoreductase_2"/>
</dbReference>
<feature type="region of interest" description="Disordered" evidence="5">
    <location>
        <begin position="564"/>
        <end position="588"/>
    </location>
</feature>
<dbReference type="NCBIfam" id="NF004789">
    <property type="entry name" value="PRK06134.1"/>
    <property type="match status" value="1"/>
</dbReference>
<keyword evidence="8" id="KW-1185">Reference proteome</keyword>
<comment type="caution">
    <text evidence="7">The sequence shown here is derived from an EMBL/GenBank/DDBJ whole genome shotgun (WGS) entry which is preliminary data.</text>
</comment>
<feature type="domain" description="FAD-dependent oxidoreductase 2 FAD-binding" evidence="6">
    <location>
        <begin position="7"/>
        <end position="550"/>
    </location>
</feature>
<dbReference type="InterPro" id="IPR003953">
    <property type="entry name" value="FAD-dep_OxRdtase_2_FAD-bd"/>
</dbReference>
<keyword evidence="3" id="KW-0274">FAD</keyword>
<dbReference type="EMBL" id="VYGV01000027">
    <property type="protein sequence ID" value="NWF48428.1"/>
    <property type="molecule type" value="Genomic_DNA"/>
</dbReference>
<comment type="cofactor">
    <cofactor evidence="1">
        <name>FAD</name>
        <dbReference type="ChEBI" id="CHEBI:57692"/>
    </cofactor>
</comment>
<gene>
    <name evidence="7" type="ORF">F3K02_24690</name>
</gene>
<evidence type="ECO:0000256" key="1">
    <source>
        <dbReference type="ARBA" id="ARBA00001974"/>
    </source>
</evidence>
<evidence type="ECO:0000313" key="8">
    <source>
        <dbReference type="Proteomes" id="UP000545507"/>
    </source>
</evidence>
<protein>
    <submittedName>
        <fullName evidence="7">FAD-dependent oxidoreductase</fullName>
    </submittedName>
</protein>
<dbReference type="PANTHER" id="PTHR43400">
    <property type="entry name" value="FUMARATE REDUCTASE"/>
    <property type="match status" value="1"/>
</dbReference>
<dbReference type="Gene3D" id="3.50.50.60">
    <property type="entry name" value="FAD/NAD(P)-binding domain"/>
    <property type="match status" value="2"/>
</dbReference>
<evidence type="ECO:0000313" key="7">
    <source>
        <dbReference type="EMBL" id="NWF48428.1"/>
    </source>
</evidence>
<reference evidence="7 8" key="1">
    <citation type="submission" date="2019-09" db="EMBL/GenBank/DDBJ databases">
        <title>Hydrogenophaga aromatica sp. nov., isolated from a para-xylene-degrading enrichment culture.</title>
        <authorList>
            <person name="Tancsics A."/>
            <person name="Banerjee S."/>
        </authorList>
    </citation>
    <scope>NUCLEOTIDE SEQUENCE [LARGE SCALE GENOMIC DNA]</scope>
    <source>
        <strain evidence="7 8">D2P1</strain>
    </source>
</reference>
<dbReference type="Pfam" id="PF00890">
    <property type="entry name" value="FAD_binding_2"/>
    <property type="match status" value="1"/>
</dbReference>
<dbReference type="SUPFAM" id="SSF51905">
    <property type="entry name" value="FAD/NAD(P)-binding domain"/>
    <property type="match status" value="1"/>
</dbReference>
<dbReference type="GO" id="GO:0008202">
    <property type="term" value="P:steroid metabolic process"/>
    <property type="evidence" value="ECO:0007669"/>
    <property type="project" value="UniProtKB-ARBA"/>
</dbReference>
<dbReference type="GO" id="GO:0016491">
    <property type="term" value="F:oxidoreductase activity"/>
    <property type="evidence" value="ECO:0007669"/>
    <property type="project" value="UniProtKB-KW"/>
</dbReference>
<name>A0A7Y8H1N6_9BURK</name>
<accession>A0A7Y8H1N6</accession>
<evidence type="ECO:0000256" key="4">
    <source>
        <dbReference type="ARBA" id="ARBA00023002"/>
    </source>
</evidence>
<feature type="compositionally biased region" description="Basic and acidic residues" evidence="5">
    <location>
        <begin position="577"/>
        <end position="588"/>
    </location>
</feature>
<dbReference type="PANTHER" id="PTHR43400:SF10">
    <property type="entry name" value="3-OXOSTEROID 1-DEHYDROGENASE"/>
    <property type="match status" value="1"/>
</dbReference>
<sequence>MSVVQCDLLVIGSGAGGLSAAVTAAHLGLKVIVAEKDAQFGGTTAWSGGWMWLPRNPLAVEAGIVEPIDEPLAYLRHELGDRFDEARARAFLEAAPRMVEFFRSNTALRFIDGNAIPDFHGRTPHASLGGRSLCAAPFDGRRLGARIADLKPPLPETTLWGMGIASGAELRHFFNALRKPASLWYVTQRVLAHAKDLLLHRRGMRLLNGNALIASLAASALEAGVDIRTRCPARRLLRDGERVSGAVLATPEGAMEVQARCGVVLACGGFPHDDQRKRALLPHAPTGKEHWSAASRGNTGDGLRLGETAGGQVATDGSQAAALAPVSLVPRADGSFAHFPHLIERGKPGLIAVTRRGQRFTNEADSYHDFMQNLLAALPAGEPVQAWLVCDHAFMRHYGLGAAKPAPMPLAPMIANGYVKRGQSLVDLAKVCGIDGDALQKTVQRYNAMALAGKDDDFAKGDTPYNRMQGDAPFAAEKGWPNPCMGPLERGPFYAVKVVAGSLGTFAGLKTNANAQVLDAQGQPIAGLYAGGNDMNSMMAGHYPSGGITLGPAMVFGFLAAHHAAGREPSPQPSPKPSRDGEGTRHRL</sequence>
<keyword evidence="4" id="KW-0560">Oxidoreductase</keyword>
<evidence type="ECO:0000256" key="3">
    <source>
        <dbReference type="ARBA" id="ARBA00022827"/>
    </source>
</evidence>
<dbReference type="RefSeq" id="WP_177139067.1">
    <property type="nucleotide sequence ID" value="NZ_VYGV01000027.1"/>
</dbReference>
<keyword evidence="2" id="KW-0285">Flavoprotein</keyword>
<dbReference type="SUPFAM" id="SSF56425">
    <property type="entry name" value="Succinate dehydrogenase/fumarate reductase flavoprotein, catalytic domain"/>
    <property type="match status" value="1"/>
</dbReference>
<dbReference type="InterPro" id="IPR027477">
    <property type="entry name" value="Succ_DH/fumarate_Rdtase_cat_sf"/>
</dbReference>
<evidence type="ECO:0000259" key="6">
    <source>
        <dbReference type="Pfam" id="PF00890"/>
    </source>
</evidence>
<evidence type="ECO:0000256" key="5">
    <source>
        <dbReference type="SAM" id="MobiDB-lite"/>
    </source>
</evidence>
<dbReference type="Proteomes" id="UP000545507">
    <property type="component" value="Unassembled WGS sequence"/>
</dbReference>
<organism evidence="7 8">
    <name type="scientific">Hydrogenophaga aromaticivorans</name>
    <dbReference type="NCBI Taxonomy" id="2610898"/>
    <lineage>
        <taxon>Bacteria</taxon>
        <taxon>Pseudomonadati</taxon>
        <taxon>Pseudomonadota</taxon>
        <taxon>Betaproteobacteria</taxon>
        <taxon>Burkholderiales</taxon>
        <taxon>Comamonadaceae</taxon>
        <taxon>Hydrogenophaga</taxon>
    </lineage>
</organism>
<dbReference type="AlphaFoldDB" id="A0A7Y8H1N6"/>
<evidence type="ECO:0000256" key="2">
    <source>
        <dbReference type="ARBA" id="ARBA00022630"/>
    </source>
</evidence>
<proteinExistence type="predicted"/>